<dbReference type="EMBL" id="MCBQ01021958">
    <property type="protein sequence ID" value="RKF53344.1"/>
    <property type="molecule type" value="Genomic_DNA"/>
</dbReference>
<dbReference type="PANTHER" id="PTHR12790:SF0">
    <property type="entry name" value="RNA POLYMERASE I-SPECIFIC TRANSCRIPTION INITIATION FACTOR RRN3-RELATED"/>
    <property type="match status" value="1"/>
</dbReference>
<comment type="similarity">
    <text evidence="1">Belongs to the RRN3 family.</text>
</comment>
<feature type="region of interest" description="Disordered" evidence="2">
    <location>
        <begin position="854"/>
        <end position="887"/>
    </location>
</feature>
<dbReference type="GO" id="GO:0046982">
    <property type="term" value="F:protein heterodimerization activity"/>
    <property type="evidence" value="ECO:0007669"/>
    <property type="project" value="InterPro"/>
</dbReference>
<dbReference type="InterPro" id="IPR009072">
    <property type="entry name" value="Histone-fold"/>
</dbReference>
<dbReference type="Pfam" id="PF00808">
    <property type="entry name" value="CBFD_NFYB_HMF"/>
    <property type="match status" value="1"/>
</dbReference>
<dbReference type="Pfam" id="PF05327">
    <property type="entry name" value="RRN3"/>
    <property type="match status" value="1"/>
</dbReference>
<evidence type="ECO:0000313" key="4">
    <source>
        <dbReference type="EMBL" id="RKF53344.1"/>
    </source>
</evidence>
<dbReference type="Gene3D" id="1.10.20.10">
    <property type="entry name" value="Histone, subunit A"/>
    <property type="match status" value="1"/>
</dbReference>
<evidence type="ECO:0000256" key="2">
    <source>
        <dbReference type="SAM" id="MobiDB-lite"/>
    </source>
</evidence>
<feature type="compositionally biased region" description="Basic and acidic residues" evidence="2">
    <location>
        <begin position="10"/>
        <end position="22"/>
    </location>
</feature>
<dbReference type="AlphaFoldDB" id="A0A420H7C7"/>
<dbReference type="GO" id="GO:0003743">
    <property type="term" value="F:translation initiation factor activity"/>
    <property type="evidence" value="ECO:0007669"/>
    <property type="project" value="UniProtKB-KW"/>
</dbReference>
<feature type="compositionally biased region" description="Acidic residues" evidence="2">
    <location>
        <begin position="859"/>
        <end position="887"/>
    </location>
</feature>
<accession>A0A420H7C7</accession>
<dbReference type="STRING" id="62708.A0A420H7C7"/>
<dbReference type="Proteomes" id="UP000283383">
    <property type="component" value="Unassembled WGS sequence"/>
</dbReference>
<sequence>MPPESSSSRPEPRKQEIPDSHIHNTAPVARIMKMALPENAKIAKEAKECMQECVSEFISFITSEASEKCHVEKRKTVNGEDILFAMTSLGFENYAEVLKIYLSKYRETQSTRIENRPGSQGLGSSAVSGTLNVNTNTNAPSIFSGSDEPNNTAVAGVTGQEENISIMASTSSKDSGFDTVRDSAVICFGGHEYSSRSPTRRDLVSPSSLQFTMVLMTDSLAVSEVVTTLKKSILRRATSTIPKKTRSADEAELDDISSSTLSKKAKVTFGTNDKHEVMGEKLQRKVKNLEVVRREVKRAINNHLKGDSEGYDIIRAIFSPNKKDDESNNIPSIEIRNYLLALTSSASLLGNSCSGLIKSVLATEWVTRDELFVKTYVFFLGSLASAQGTFVGCVLEMLVSYFLRVRSKSSGELDAIPQVTRVEISSRVHAALKYVLSLIPSASSVLLSICAKKFPLIDEKPKFHINYVENLLRLVNYSPELKLDVLALITDRLVKIDVHMQVDLDDLDDEETSMIVHQSSFKKSLTESDNEIDSDSETDSVDSDDESNLDSKRIREIRQNVEKMDLILEMLFSVYNPYFSDPNSVEAISMFETLLAHFANIILPTYRSRHTQFLLFHFAQRSEHLVDQFAGTCVQLAFHPGQPDVLKQAAAAYLASFVARGAHVKPQIVQTIFELIGSNLDTIRADNEPLCRGPDLKRYGIFYALTQALLYIFCFRWRDLILSSEILEDDESLAFCGQDLIWIPGIKEILSRTIYSKLNPLKICSSPIVTEFAKIAHYLKFMYVYPLLETNKRLRLDQFSTTNKSITPGETSDTRFKNRWYQLDSYFPFDPYQLPVSKRWVEADYVQWKGIPGLKEEHDNDDDIESSDDGEDFDTDDINEIVTEDSR</sequence>
<dbReference type="GO" id="GO:0043565">
    <property type="term" value="F:sequence-specific DNA binding"/>
    <property type="evidence" value="ECO:0007669"/>
    <property type="project" value="InterPro"/>
</dbReference>
<dbReference type="PANTHER" id="PTHR12790">
    <property type="entry name" value="TRANSCRIPTION INITIATION FACTOR IA RRN3"/>
    <property type="match status" value="1"/>
</dbReference>
<evidence type="ECO:0000256" key="1">
    <source>
        <dbReference type="ARBA" id="ARBA00010098"/>
    </source>
</evidence>
<keyword evidence="5" id="KW-1185">Reference proteome</keyword>
<dbReference type="InterPro" id="IPR003958">
    <property type="entry name" value="CBFA_NFYB_domain"/>
</dbReference>
<name>A0A420H7C7_9PEZI</name>
<dbReference type="InterPro" id="IPR007991">
    <property type="entry name" value="RNA_pol_I_trans_ini_fac_RRN3"/>
</dbReference>
<dbReference type="CDD" id="cd22907">
    <property type="entry name" value="HFD_NFYB"/>
    <property type="match status" value="1"/>
</dbReference>
<dbReference type="InterPro" id="IPR003956">
    <property type="entry name" value="Transcrpt_fac_NFYB/HAP3_CS"/>
</dbReference>
<proteinExistence type="inferred from homology"/>
<evidence type="ECO:0000259" key="3">
    <source>
        <dbReference type="Pfam" id="PF00808"/>
    </source>
</evidence>
<dbReference type="GO" id="GO:0001042">
    <property type="term" value="F:RNA polymerase I core binding"/>
    <property type="evidence" value="ECO:0007669"/>
    <property type="project" value="TreeGrafter"/>
</dbReference>
<feature type="region of interest" description="Disordered" evidence="2">
    <location>
        <begin position="1"/>
        <end position="22"/>
    </location>
</feature>
<organism evidence="4 5">
    <name type="scientific">Golovinomyces cichoracearum</name>
    <dbReference type="NCBI Taxonomy" id="62708"/>
    <lineage>
        <taxon>Eukaryota</taxon>
        <taxon>Fungi</taxon>
        <taxon>Dikarya</taxon>
        <taxon>Ascomycota</taxon>
        <taxon>Pezizomycotina</taxon>
        <taxon>Leotiomycetes</taxon>
        <taxon>Erysiphales</taxon>
        <taxon>Erysiphaceae</taxon>
        <taxon>Golovinomyces</taxon>
    </lineage>
</organism>
<keyword evidence="4" id="KW-0396">Initiation factor</keyword>
<reference evidence="4 5" key="1">
    <citation type="journal article" date="2018" name="BMC Genomics">
        <title>Comparative genome analyses reveal sequence features reflecting distinct modes of host-adaptation between dicot and monocot powdery mildew.</title>
        <authorList>
            <person name="Wu Y."/>
            <person name="Ma X."/>
            <person name="Pan Z."/>
            <person name="Kale S.D."/>
            <person name="Song Y."/>
            <person name="King H."/>
            <person name="Zhang Q."/>
            <person name="Presley C."/>
            <person name="Deng X."/>
            <person name="Wei C.I."/>
            <person name="Xiao S."/>
        </authorList>
    </citation>
    <scope>NUCLEOTIDE SEQUENCE [LARGE SCALE GENOMIC DNA]</scope>
    <source>
        <strain evidence="4">UMSG3</strain>
    </source>
</reference>
<dbReference type="PROSITE" id="PS00685">
    <property type="entry name" value="NFYB_HAP3"/>
    <property type="match status" value="1"/>
</dbReference>
<dbReference type="GO" id="GO:0006355">
    <property type="term" value="P:regulation of DNA-templated transcription"/>
    <property type="evidence" value="ECO:0007669"/>
    <property type="project" value="InterPro"/>
</dbReference>
<comment type="caution">
    <text evidence="4">The sequence shown here is derived from an EMBL/GenBank/DDBJ whole genome shotgun (WGS) entry which is preliminary data.</text>
</comment>
<dbReference type="GO" id="GO:0006361">
    <property type="term" value="P:transcription initiation at RNA polymerase I promoter"/>
    <property type="evidence" value="ECO:0007669"/>
    <property type="project" value="InterPro"/>
</dbReference>
<feature type="domain" description="Transcription factor CBF/NF-Y/archaeal histone" evidence="3">
    <location>
        <begin position="26"/>
        <end position="86"/>
    </location>
</feature>
<dbReference type="PRINTS" id="PR00615">
    <property type="entry name" value="CCAATSUBUNTA"/>
</dbReference>
<evidence type="ECO:0000313" key="5">
    <source>
        <dbReference type="Proteomes" id="UP000283383"/>
    </source>
</evidence>
<gene>
    <name evidence="4" type="ORF">GcM3_219029</name>
</gene>
<feature type="compositionally biased region" description="Acidic residues" evidence="2">
    <location>
        <begin position="528"/>
        <end position="548"/>
    </location>
</feature>
<dbReference type="GO" id="GO:0001181">
    <property type="term" value="F:RNA polymerase I general transcription initiation factor activity"/>
    <property type="evidence" value="ECO:0007669"/>
    <property type="project" value="InterPro"/>
</dbReference>
<protein>
    <submittedName>
        <fullName evidence="4">RNA polymerase I-specific transcription initiation factor rrn3</fullName>
    </submittedName>
</protein>
<dbReference type="SUPFAM" id="SSF47113">
    <property type="entry name" value="Histone-fold"/>
    <property type="match status" value="1"/>
</dbReference>
<dbReference type="GO" id="GO:0005634">
    <property type="term" value="C:nucleus"/>
    <property type="evidence" value="ECO:0007669"/>
    <property type="project" value="InterPro"/>
</dbReference>
<feature type="region of interest" description="Disordered" evidence="2">
    <location>
        <begin position="526"/>
        <end position="549"/>
    </location>
</feature>
<keyword evidence="4" id="KW-0648">Protein biosynthesis</keyword>